<dbReference type="RefSeq" id="XP_005651216.1">
    <property type="nucleotide sequence ID" value="XM_005651159.1"/>
</dbReference>
<feature type="transmembrane region" description="Helical" evidence="15">
    <location>
        <begin position="1251"/>
        <end position="1270"/>
    </location>
</feature>
<evidence type="ECO:0000256" key="15">
    <source>
        <dbReference type="SAM" id="Phobius"/>
    </source>
</evidence>
<keyword evidence="14" id="KW-0753">Steroid metabolism</keyword>
<dbReference type="GeneID" id="17044682"/>
<keyword evidence="3" id="KW-0813">Transport</keyword>
<dbReference type="STRING" id="574566.I0Z7Q3"/>
<feature type="transmembrane region" description="Helical" evidence="15">
    <location>
        <begin position="875"/>
        <end position="895"/>
    </location>
</feature>
<dbReference type="PANTHER" id="PTHR45727:SF2">
    <property type="entry name" value="NPC INTRACELLULAR CHOLESTEROL TRANSPORTER 1"/>
    <property type="match status" value="1"/>
</dbReference>
<dbReference type="FunFam" id="1.20.1640.10:FF:000008">
    <property type="entry name" value="NPC intracellular cholesterol transporter 1"/>
    <property type="match status" value="1"/>
</dbReference>
<dbReference type="PANTHER" id="PTHR45727">
    <property type="entry name" value="NPC INTRACELLULAR CHOLESTEROL TRANSPORTER 1"/>
    <property type="match status" value="1"/>
</dbReference>
<keyword evidence="9" id="KW-0443">Lipid metabolism</keyword>
<accession>I0Z7Q3</accession>
<dbReference type="InterPro" id="IPR000731">
    <property type="entry name" value="SSD"/>
</dbReference>
<dbReference type="Proteomes" id="UP000007264">
    <property type="component" value="Unassembled WGS sequence"/>
</dbReference>
<evidence type="ECO:0000256" key="16">
    <source>
        <dbReference type="SAM" id="SignalP"/>
    </source>
</evidence>
<evidence type="ECO:0000256" key="9">
    <source>
        <dbReference type="ARBA" id="ARBA00023098"/>
    </source>
</evidence>
<evidence type="ECO:0000256" key="8">
    <source>
        <dbReference type="ARBA" id="ARBA00023055"/>
    </source>
</evidence>
<organism evidence="18 19">
    <name type="scientific">Coccomyxa subellipsoidea (strain C-169)</name>
    <name type="common">Green microalga</name>
    <dbReference type="NCBI Taxonomy" id="574566"/>
    <lineage>
        <taxon>Eukaryota</taxon>
        <taxon>Viridiplantae</taxon>
        <taxon>Chlorophyta</taxon>
        <taxon>core chlorophytes</taxon>
        <taxon>Trebouxiophyceae</taxon>
        <taxon>Trebouxiophyceae incertae sedis</taxon>
        <taxon>Coccomyxaceae</taxon>
        <taxon>Coccomyxa</taxon>
        <taxon>Coccomyxa subellipsoidea</taxon>
    </lineage>
</organism>
<evidence type="ECO:0000256" key="2">
    <source>
        <dbReference type="ARBA" id="ARBA00005585"/>
    </source>
</evidence>
<sequence length="1321" mass="142342">MHLHGMQRGCCTVLLLFLLSVVVQVPCSAVYGEEPDWRTRTHEKGVCATYGICGHRKDGDVLNCANNTEAQPVSDAAARKLQDVCPQLVAETNGKFCCTEEQIDTLSQQIQIAGIFLVGCPACNQNFKHFFCTLTCSPDQSTFTNVSEIQKASDNNKTVVEELDIFVADSYGKQFYDSCKDVVYAAANMKAMSFIGGGAKNFQEFFEFLGMVKDKRVPPAGSPFQMNFPGEAQTPQGMLAANESVPACWESALKCSCGDCPDGPQCSPPPAPPPPPVTGCTAVGMAPDSISCQDVSLILLYIVLVPVLALCIRYKTLHSCGEPLTFRNMLGLAAASQRSNMWAEELAAAADAERDAEEEPPKSLGTGLQYSLVEKWLRSWYFEQGQRCARHPWRVLGFAVLAVLICSLGMLRFRVETDPQRLWVGPTSLAATEKAAYEESFGAFYRIEQLILSTTPKAASQYIAQSGLPSIVTDENIKLLFRMQAEVDALEVSVGDSNATATLQDVCYKPFGAACATQSILQFWKMDEDIYEKGEPPYGMKLSPDFCFSHWSTQCRSTFEAPMDPHVILGGFPNGPDFRNFSADSTAFVVTFPVDSSSGNRCSLPLAWEAEFIELARTKLTQMADEAGLRLSFSAERSVTDELARESYADVSTVAISYVVMLAYIALALGYYPRGASPLAVLVTGRVSLGLGGVLIVAGAVAGALGLCSLFGMWSTLIIMEVIPFLVLAVGVDNMFILANELDRTDASLPLPERLGRTLAAAGPSISLAATAEVVAFGLGAFSTMPAVRNFSICAALAVLLDFCLQVTAFVALLALDAQRIREGRLDVAPCIQLPPKYLGAAADGHNGHGSSEEPLLALQRYMAEVHAPLLLKPAVQGVVLAVFLGLFLLCCGALPHISKGLEQETALPRDSFLQPYYKDVYEYLRVGPPLLLVVNNLNMTRSSGDINAVCSISGCNDSSLLNQVANAARTPQQTYIAAPAASWLDDFLSWISPQIPRCCRATSDGAYCPPPDQPPCSVNASACADCAVCFRASGPPGPDFLSDGRPTLHQVKERLPWFLKALPSEDCAKGGAGAYNGALQLSSKDYGVVEASSFRTSYVPLNKQEDFINGMQARPPLPAALLPYNASRALPQMYSFSIFHVFFEQYLTIGHDALVLLTFATLAVTAVVYAFTASLWASALICIVLVMILVDLLGVMVVWGIQLNAVSLVNLTMALGISVEFCAHLVHAYVVAPGSRPARTATALVEVGASVLSGITLTKFVGVMVLAFAKTKIFEVYYFRVYMALVVLGAAHSLILLPVLLALAGPPALPEKPRPFDVRS</sequence>
<dbReference type="GO" id="GO:0012505">
    <property type="term" value="C:endomembrane system"/>
    <property type="evidence" value="ECO:0007669"/>
    <property type="project" value="UniProtKB-SubCell"/>
</dbReference>
<dbReference type="InterPro" id="IPR053958">
    <property type="entry name" value="HMGCR/SNAP/NPC1-like_SSD"/>
</dbReference>
<feature type="chain" id="PRO_5003636816" evidence="16">
    <location>
        <begin position="30"/>
        <end position="1321"/>
    </location>
</feature>
<dbReference type="Pfam" id="PF12349">
    <property type="entry name" value="Sterol-sensing"/>
    <property type="match status" value="1"/>
</dbReference>
<evidence type="ECO:0000256" key="11">
    <source>
        <dbReference type="ARBA" id="ARBA00023157"/>
    </source>
</evidence>
<protein>
    <submittedName>
        <fullName evidence="18">Multidrug efflux transporter AcrB transmembrane domain-containing protein</fullName>
    </submittedName>
</protein>
<dbReference type="Pfam" id="PF22314">
    <property type="entry name" value="NPC1_MLD"/>
    <property type="match status" value="1"/>
</dbReference>
<keyword evidence="13" id="KW-0325">Glycoprotein</keyword>
<keyword evidence="19" id="KW-1185">Reference proteome</keyword>
<comment type="similarity">
    <text evidence="2">Belongs to the patched family.</text>
</comment>
<evidence type="ECO:0000313" key="18">
    <source>
        <dbReference type="EMBL" id="EIE26672.1"/>
    </source>
</evidence>
<keyword evidence="11" id="KW-1015">Disulfide bond</keyword>
<dbReference type="NCBIfam" id="TIGR00917">
    <property type="entry name" value="2A060601"/>
    <property type="match status" value="1"/>
</dbReference>
<feature type="signal peptide" evidence="16">
    <location>
        <begin position="1"/>
        <end position="29"/>
    </location>
</feature>
<feature type="transmembrane region" description="Helical" evidence="15">
    <location>
        <begin position="718"/>
        <end position="739"/>
    </location>
</feature>
<keyword evidence="10 15" id="KW-0472">Membrane</keyword>
<feature type="transmembrane region" description="Helical" evidence="15">
    <location>
        <begin position="647"/>
        <end position="669"/>
    </location>
</feature>
<evidence type="ECO:0000256" key="14">
    <source>
        <dbReference type="ARBA" id="ARBA00023221"/>
    </source>
</evidence>
<keyword evidence="4" id="KW-0153">Cholesterol metabolism</keyword>
<dbReference type="KEGG" id="csl:COCSUDRAFT_27169"/>
<dbReference type="OrthoDB" id="6510177at2759"/>
<keyword evidence="12" id="KW-1207">Sterol metabolism</keyword>
<dbReference type="GO" id="GO:0016020">
    <property type="term" value="C:membrane"/>
    <property type="evidence" value="ECO:0007669"/>
    <property type="project" value="InterPro"/>
</dbReference>
<keyword evidence="7 15" id="KW-1133">Transmembrane helix</keyword>
<dbReference type="InterPro" id="IPR053956">
    <property type="entry name" value="NPC1_MLD"/>
</dbReference>
<evidence type="ECO:0000256" key="7">
    <source>
        <dbReference type="ARBA" id="ARBA00022989"/>
    </source>
</evidence>
<evidence type="ECO:0000259" key="17">
    <source>
        <dbReference type="PROSITE" id="PS50156"/>
    </source>
</evidence>
<dbReference type="InterPro" id="IPR032190">
    <property type="entry name" value="NPC1_N"/>
</dbReference>
<dbReference type="EMBL" id="AGSI01000002">
    <property type="protein sequence ID" value="EIE26672.1"/>
    <property type="molecule type" value="Genomic_DNA"/>
</dbReference>
<gene>
    <name evidence="18" type="ORF">COCSUDRAFT_27169</name>
</gene>
<dbReference type="Gene3D" id="1.20.1640.10">
    <property type="entry name" value="Multidrug efflux transporter AcrB transmembrane domain"/>
    <property type="match status" value="2"/>
</dbReference>
<comment type="subcellular location">
    <subcellularLocation>
        <location evidence="1">Endomembrane system</location>
        <topology evidence="1">Multi-pass membrane protein</topology>
    </subcellularLocation>
</comment>
<comment type="caution">
    <text evidence="18">The sequence shown here is derived from an EMBL/GenBank/DDBJ whole genome shotgun (WGS) entry which is preliminary data.</text>
</comment>
<feature type="transmembrane region" description="Helical" evidence="15">
    <location>
        <begin position="393"/>
        <end position="411"/>
    </location>
</feature>
<dbReference type="Pfam" id="PF16414">
    <property type="entry name" value="NPC1_N"/>
    <property type="match status" value="1"/>
</dbReference>
<feature type="transmembrane region" description="Helical" evidence="15">
    <location>
        <begin position="794"/>
        <end position="816"/>
    </location>
</feature>
<dbReference type="SUPFAM" id="SSF82866">
    <property type="entry name" value="Multidrug efflux transporter AcrB transmembrane domain"/>
    <property type="match status" value="2"/>
</dbReference>
<dbReference type="GO" id="GO:0032934">
    <property type="term" value="F:sterol binding"/>
    <property type="evidence" value="ECO:0007669"/>
    <property type="project" value="TreeGrafter"/>
</dbReference>
<evidence type="ECO:0000256" key="13">
    <source>
        <dbReference type="ARBA" id="ARBA00023180"/>
    </source>
</evidence>
<feature type="transmembrane region" description="Helical" evidence="15">
    <location>
        <begin position="759"/>
        <end position="782"/>
    </location>
</feature>
<feature type="transmembrane region" description="Helical" evidence="15">
    <location>
        <begin position="1154"/>
        <end position="1172"/>
    </location>
</feature>
<keyword evidence="5 15" id="KW-0812">Transmembrane</keyword>
<feature type="transmembrane region" description="Helical" evidence="15">
    <location>
        <begin position="1209"/>
        <end position="1231"/>
    </location>
</feature>
<dbReference type="GO" id="GO:0015918">
    <property type="term" value="P:sterol transport"/>
    <property type="evidence" value="ECO:0007669"/>
    <property type="project" value="UniProtKB-ARBA"/>
</dbReference>
<feature type="transmembrane region" description="Helical" evidence="15">
    <location>
        <begin position="689"/>
        <end position="711"/>
    </location>
</feature>
<evidence type="ECO:0000256" key="1">
    <source>
        <dbReference type="ARBA" id="ARBA00004127"/>
    </source>
</evidence>
<evidence type="ECO:0000256" key="3">
    <source>
        <dbReference type="ARBA" id="ARBA00022448"/>
    </source>
</evidence>
<feature type="domain" description="SSD" evidence="17">
    <location>
        <begin position="650"/>
        <end position="816"/>
    </location>
</feature>
<proteinExistence type="inferred from homology"/>
<feature type="transmembrane region" description="Helical" evidence="15">
    <location>
        <begin position="1282"/>
        <end position="1305"/>
    </location>
</feature>
<evidence type="ECO:0000256" key="4">
    <source>
        <dbReference type="ARBA" id="ARBA00022548"/>
    </source>
</evidence>
<evidence type="ECO:0000256" key="12">
    <source>
        <dbReference type="ARBA" id="ARBA00023166"/>
    </source>
</evidence>
<evidence type="ECO:0000256" key="10">
    <source>
        <dbReference type="ARBA" id="ARBA00023136"/>
    </source>
</evidence>
<reference evidence="18 19" key="1">
    <citation type="journal article" date="2012" name="Genome Biol.">
        <title>The genome of the polar eukaryotic microalga coccomyxa subellipsoidea reveals traits of cold adaptation.</title>
        <authorList>
            <person name="Blanc G."/>
            <person name="Agarkova I."/>
            <person name="Grimwood J."/>
            <person name="Kuo A."/>
            <person name="Brueggeman A."/>
            <person name="Dunigan D."/>
            <person name="Gurnon J."/>
            <person name="Ladunga I."/>
            <person name="Lindquist E."/>
            <person name="Lucas S."/>
            <person name="Pangilinan J."/>
            <person name="Proschold T."/>
            <person name="Salamov A."/>
            <person name="Schmutz J."/>
            <person name="Weeks D."/>
            <person name="Yamada T."/>
            <person name="Claverie J.M."/>
            <person name="Grigoriev I."/>
            <person name="Van Etten J."/>
            <person name="Lomsadze A."/>
            <person name="Borodovsky M."/>
        </authorList>
    </citation>
    <scope>NUCLEOTIDE SEQUENCE [LARGE SCALE GENOMIC DNA]</scope>
    <source>
        <strain evidence="18 19">C-169</strain>
    </source>
</reference>
<evidence type="ECO:0000313" key="19">
    <source>
        <dbReference type="Proteomes" id="UP000007264"/>
    </source>
</evidence>
<dbReference type="PROSITE" id="PS50156">
    <property type="entry name" value="SSD"/>
    <property type="match status" value="1"/>
</dbReference>
<evidence type="ECO:0000256" key="6">
    <source>
        <dbReference type="ARBA" id="ARBA00022729"/>
    </source>
</evidence>
<evidence type="ECO:0000256" key="5">
    <source>
        <dbReference type="ARBA" id="ARBA00022692"/>
    </source>
</evidence>
<name>I0Z7Q3_COCSC</name>
<dbReference type="InterPro" id="IPR004765">
    <property type="entry name" value="NPC1-like"/>
</dbReference>
<feature type="transmembrane region" description="Helical" evidence="15">
    <location>
        <begin position="1178"/>
        <end position="1202"/>
    </location>
</feature>
<keyword evidence="6 16" id="KW-0732">Signal</keyword>
<dbReference type="eggNOG" id="KOG1933">
    <property type="taxonomic scope" value="Eukaryota"/>
</dbReference>
<dbReference type="GO" id="GO:0005319">
    <property type="term" value="F:lipid transporter activity"/>
    <property type="evidence" value="ECO:0007669"/>
    <property type="project" value="InterPro"/>
</dbReference>
<dbReference type="GO" id="GO:0008203">
    <property type="term" value="P:cholesterol metabolic process"/>
    <property type="evidence" value="ECO:0007669"/>
    <property type="project" value="UniProtKB-KW"/>
</dbReference>
<keyword evidence="8" id="KW-0445">Lipid transport</keyword>